<dbReference type="PANTHER" id="PTHR30024:SF48">
    <property type="entry name" value="ABC TRANSPORTER SUBSTRATE-BINDING PROTEIN"/>
    <property type="match status" value="1"/>
</dbReference>
<dbReference type="SUPFAM" id="SSF53850">
    <property type="entry name" value="Periplasmic binding protein-like II"/>
    <property type="match status" value="1"/>
</dbReference>
<dbReference type="STRING" id="80876.SAMN05421779_104223"/>
<sequence>MITRRTVIQAALAAPLVLRPGRAAAAPPPVLRLGLLATGTASWEVDSLPDRTDPGALGVRLEVMPLASPQAGKIALLGGAVDAIVSDWLWAARSHAEEQPLHFLPYSSALGALVVRSEAPIASLADLAGKRIGVAGGALDKSWLVVNALAKQQGIALDSAATVVFAAPPLLSAQMADGALDAVLTFWPYVVRLQAQGFRVLASVEQCAQTLSGQAVTPSWLGYVVRQDWSRPNASALRQFYEALLTARRRLRDDDAAWLGLEQQMAAESPAVAIGLRQGWRAGIPAPWGEAQQQACSQQFALLRALGGEAVTGAVSALDPAMFAPLTLDGNSMAHWHA</sequence>
<evidence type="ECO:0000259" key="2">
    <source>
        <dbReference type="Pfam" id="PF09084"/>
    </source>
</evidence>
<keyword evidence="4" id="KW-1185">Reference proteome</keyword>
<keyword evidence="1" id="KW-0732">Signal</keyword>
<feature type="domain" description="SsuA/THI5-like" evidence="2">
    <location>
        <begin position="107"/>
        <end position="245"/>
    </location>
</feature>
<gene>
    <name evidence="3" type="ORF">SAMN05421779_104223</name>
</gene>
<name>A0A1N7MM60_9PROT</name>
<dbReference type="Proteomes" id="UP000185678">
    <property type="component" value="Unassembled WGS sequence"/>
</dbReference>
<dbReference type="Gene3D" id="3.40.190.10">
    <property type="entry name" value="Periplasmic binding protein-like II"/>
    <property type="match status" value="2"/>
</dbReference>
<dbReference type="Pfam" id="PF09084">
    <property type="entry name" value="NMT1"/>
    <property type="match status" value="1"/>
</dbReference>
<organism evidence="3 4">
    <name type="scientific">Insolitispirillum peregrinum</name>
    <dbReference type="NCBI Taxonomy" id="80876"/>
    <lineage>
        <taxon>Bacteria</taxon>
        <taxon>Pseudomonadati</taxon>
        <taxon>Pseudomonadota</taxon>
        <taxon>Alphaproteobacteria</taxon>
        <taxon>Rhodospirillales</taxon>
        <taxon>Novispirillaceae</taxon>
        <taxon>Insolitispirillum</taxon>
    </lineage>
</organism>
<feature type="chain" id="PRO_5013134290" evidence="1">
    <location>
        <begin position="26"/>
        <end position="338"/>
    </location>
</feature>
<dbReference type="PANTHER" id="PTHR30024">
    <property type="entry name" value="ALIPHATIC SULFONATES-BINDING PROTEIN-RELATED"/>
    <property type="match status" value="1"/>
</dbReference>
<dbReference type="AlphaFoldDB" id="A0A1N7MM60"/>
<feature type="signal peptide" evidence="1">
    <location>
        <begin position="1"/>
        <end position="25"/>
    </location>
</feature>
<dbReference type="RefSeq" id="WP_084194800.1">
    <property type="nucleotide sequence ID" value="NZ_FTOA01000004.1"/>
</dbReference>
<evidence type="ECO:0000313" key="4">
    <source>
        <dbReference type="Proteomes" id="UP000185678"/>
    </source>
</evidence>
<dbReference type="InterPro" id="IPR015168">
    <property type="entry name" value="SsuA/THI5"/>
</dbReference>
<protein>
    <submittedName>
        <fullName evidence="3">NitT/TauT family transport system substrate-binding protein</fullName>
    </submittedName>
</protein>
<reference evidence="3 4" key="1">
    <citation type="submission" date="2017-01" db="EMBL/GenBank/DDBJ databases">
        <authorList>
            <person name="Mah S.A."/>
            <person name="Swanson W.J."/>
            <person name="Moy G.W."/>
            <person name="Vacquier V.D."/>
        </authorList>
    </citation>
    <scope>NUCLEOTIDE SEQUENCE [LARGE SCALE GENOMIC DNA]</scope>
    <source>
        <strain evidence="3 4">DSM 11589</strain>
    </source>
</reference>
<evidence type="ECO:0000313" key="3">
    <source>
        <dbReference type="EMBL" id="SIS87255.1"/>
    </source>
</evidence>
<accession>A0A1N7MM60</accession>
<dbReference type="EMBL" id="FTOA01000004">
    <property type="protein sequence ID" value="SIS87255.1"/>
    <property type="molecule type" value="Genomic_DNA"/>
</dbReference>
<proteinExistence type="predicted"/>
<evidence type="ECO:0000256" key="1">
    <source>
        <dbReference type="SAM" id="SignalP"/>
    </source>
</evidence>